<dbReference type="Proteomes" id="UP000620550">
    <property type="component" value="Unassembled WGS sequence"/>
</dbReference>
<gene>
    <name evidence="1" type="ORF">GCM10017764_04160</name>
</gene>
<keyword evidence="2" id="KW-1185">Reference proteome</keyword>
<dbReference type="EMBL" id="BNAF01000002">
    <property type="protein sequence ID" value="GHE23448.1"/>
    <property type="molecule type" value="Genomic_DNA"/>
</dbReference>
<dbReference type="RefSeq" id="WP_229826294.1">
    <property type="nucleotide sequence ID" value="NZ_BNAF01000002.1"/>
</dbReference>
<accession>A0ABQ3HQB3</accession>
<reference evidence="2" key="1">
    <citation type="journal article" date="2019" name="Int. J. Syst. Evol. Microbiol.">
        <title>The Global Catalogue of Microorganisms (GCM) 10K type strain sequencing project: providing services to taxonomists for standard genome sequencing and annotation.</title>
        <authorList>
            <consortium name="The Broad Institute Genomics Platform"/>
            <consortium name="The Broad Institute Genome Sequencing Center for Infectious Disease"/>
            <person name="Wu L."/>
            <person name="Ma J."/>
        </authorList>
    </citation>
    <scope>NUCLEOTIDE SEQUENCE [LARGE SCALE GENOMIC DNA]</scope>
    <source>
        <strain evidence="2">CGMCC 1.12966</strain>
    </source>
</reference>
<evidence type="ECO:0000313" key="2">
    <source>
        <dbReference type="Proteomes" id="UP000620550"/>
    </source>
</evidence>
<name>A0ABQ3HQB3_9SPHI</name>
<comment type="caution">
    <text evidence="1">The sequence shown here is derived from an EMBL/GenBank/DDBJ whole genome shotgun (WGS) entry which is preliminary data.</text>
</comment>
<proteinExistence type="predicted"/>
<organism evidence="1 2">
    <name type="scientific">Sphingobacterium griseoflavum</name>
    <dbReference type="NCBI Taxonomy" id="1474952"/>
    <lineage>
        <taxon>Bacteria</taxon>
        <taxon>Pseudomonadati</taxon>
        <taxon>Bacteroidota</taxon>
        <taxon>Sphingobacteriia</taxon>
        <taxon>Sphingobacteriales</taxon>
        <taxon>Sphingobacteriaceae</taxon>
        <taxon>Sphingobacterium</taxon>
    </lineage>
</organism>
<evidence type="ECO:0000313" key="1">
    <source>
        <dbReference type="EMBL" id="GHE23448.1"/>
    </source>
</evidence>
<evidence type="ECO:0008006" key="3">
    <source>
        <dbReference type="Google" id="ProtNLM"/>
    </source>
</evidence>
<protein>
    <recommendedName>
        <fullName evidence="3">Transglutaminase-like domain-containing protein</fullName>
    </recommendedName>
</protein>
<sequence length="352" mass="41823">MPFSADVKTTAINAFYQEMSLSNYQPTVNALQAFKKQQDLNDWFYYQLIRKLAQSQISKFENYNQYTLLKWFYLIKSGYDARLATRDNQLILYVRSEDDISDLPYFRLDNSSYICLNYHDYGTSFKIDVPYILADIYDSSLKKNFSYRVTKLPSLKSENYRRKDVAFTYRGKVYNFKLRINEEINDIFNNYPIVDYSSYFNIPISTETYDSLIPALRNYTKRMKVEKGIDYLMRFTRYSFMYEDDRILYGKEKRLSPEQTLINEASDCDDRAALFFYLVKEIYNLPMIAIRYPTHVTVAVQFDKTIGKGILYKGEYYTICEPTPQETDLNLGEVSARHAAEHYEIVYHYSPR</sequence>